<protein>
    <submittedName>
        <fullName evidence="4">Uncharacterized protein</fullName>
    </submittedName>
</protein>
<dbReference type="Proteomes" id="UP001365405">
    <property type="component" value="Unassembled WGS sequence"/>
</dbReference>
<proteinExistence type="predicted"/>
<feature type="compositionally biased region" description="Low complexity" evidence="1">
    <location>
        <begin position="488"/>
        <end position="498"/>
    </location>
</feature>
<keyword evidence="3" id="KW-0732">Signal</keyword>
<name>A0ABU9CNJ5_9BURK</name>
<comment type="caution">
    <text evidence="4">The sequence shown here is derived from an EMBL/GenBank/DDBJ whole genome shotgun (WGS) entry which is preliminary data.</text>
</comment>
<sequence length="516" mass="54556">MASRAHLRFLRAALLSAVLWHGCGALAQGTAPDPAATAASAVASPAAITSSGAPTAPTAADTLAAGELASLRADLQAQRELVRQLRQRQADADSASHWLPWVGLGLVFSLGLAGWFGLRLAQTQRNGRQPRAAMAAELSAFDAASTARKPAAAGAAPSAAPKAGAPATPLADAGSGLFPGSSRGPSLGAPTTLAGAMATYGSDTGTLTRPAVATPRAALTVPASANGELSLTGHEPRDVTVEELLDLEQQVDFFMVLGQEDAAIDLLVGHIRSTGGTSPLPYLKLLEVYRQQGQAEAYERTRSRFNLRFNAYAPDWEADLEAGRLLEDYPGVVERLQRLWAAPLDAMAELEALLFRRQEGELFELPAYRELLLLYAVARDLDALAPAPAQRQVDVLLPLDDDLNDQDTTSPRPHLGLFSDEGLGGRTGEWARLNERPAVSPGQAVGDRTVTLRSSDLPPPRIDLDMALDIDLGQLTPPPREFTQPAGFSDVDLSSSDFADLDDSPQPLPTTPSRRG</sequence>
<keyword evidence="5" id="KW-1185">Reference proteome</keyword>
<feature type="chain" id="PRO_5046198686" evidence="3">
    <location>
        <begin position="28"/>
        <end position="516"/>
    </location>
</feature>
<evidence type="ECO:0000256" key="1">
    <source>
        <dbReference type="SAM" id="MobiDB-lite"/>
    </source>
</evidence>
<dbReference type="EMBL" id="JBBUTH010000009">
    <property type="protein sequence ID" value="MEK8052215.1"/>
    <property type="molecule type" value="Genomic_DNA"/>
</dbReference>
<keyword evidence="2" id="KW-0472">Membrane</keyword>
<accession>A0ABU9CNJ5</accession>
<feature type="signal peptide" evidence="3">
    <location>
        <begin position="1"/>
        <end position="27"/>
    </location>
</feature>
<feature type="region of interest" description="Disordered" evidence="1">
    <location>
        <begin position="472"/>
        <end position="516"/>
    </location>
</feature>
<evidence type="ECO:0000256" key="3">
    <source>
        <dbReference type="SAM" id="SignalP"/>
    </source>
</evidence>
<reference evidence="4 5" key="1">
    <citation type="submission" date="2024-04" db="EMBL/GenBank/DDBJ databases">
        <title>Novel species of the genus Ideonella isolated from streams.</title>
        <authorList>
            <person name="Lu H."/>
        </authorList>
    </citation>
    <scope>NUCLEOTIDE SEQUENCE [LARGE SCALE GENOMIC DNA]</scope>
    <source>
        <strain evidence="4 5">DXS22W</strain>
    </source>
</reference>
<dbReference type="RefSeq" id="WP_341411932.1">
    <property type="nucleotide sequence ID" value="NZ_JBBUTH010000009.1"/>
</dbReference>
<keyword evidence="2" id="KW-1133">Transmembrane helix</keyword>
<evidence type="ECO:0000256" key="2">
    <source>
        <dbReference type="SAM" id="Phobius"/>
    </source>
</evidence>
<feature type="region of interest" description="Disordered" evidence="1">
    <location>
        <begin position="438"/>
        <end position="458"/>
    </location>
</feature>
<evidence type="ECO:0000313" key="4">
    <source>
        <dbReference type="EMBL" id="MEK8052215.1"/>
    </source>
</evidence>
<organism evidence="4 5">
    <name type="scientific">Pseudaquabacterium inlustre</name>
    <dbReference type="NCBI Taxonomy" id="2984192"/>
    <lineage>
        <taxon>Bacteria</taxon>
        <taxon>Pseudomonadati</taxon>
        <taxon>Pseudomonadota</taxon>
        <taxon>Betaproteobacteria</taxon>
        <taxon>Burkholderiales</taxon>
        <taxon>Sphaerotilaceae</taxon>
        <taxon>Pseudaquabacterium</taxon>
    </lineage>
</organism>
<feature type="transmembrane region" description="Helical" evidence="2">
    <location>
        <begin position="98"/>
        <end position="118"/>
    </location>
</feature>
<gene>
    <name evidence="4" type="ORF">AACH10_18330</name>
</gene>
<keyword evidence="2" id="KW-0812">Transmembrane</keyword>
<evidence type="ECO:0000313" key="5">
    <source>
        <dbReference type="Proteomes" id="UP001365405"/>
    </source>
</evidence>